<dbReference type="InterPro" id="IPR036388">
    <property type="entry name" value="WH-like_DNA-bd_sf"/>
</dbReference>
<proteinExistence type="inferred from homology"/>
<dbReference type="EMBL" id="CP018632">
    <property type="protein sequence ID" value="ASJ72050.1"/>
    <property type="molecule type" value="Genomic_DNA"/>
</dbReference>
<dbReference type="RefSeq" id="WP_088917412.1">
    <property type="nucleotide sequence ID" value="NZ_CP018632.1"/>
</dbReference>
<dbReference type="KEGG" id="gai:IMCC3135_09770"/>
<dbReference type="InterPro" id="IPR050389">
    <property type="entry name" value="LysR-type_TF"/>
</dbReference>
<dbReference type="GO" id="GO:0003700">
    <property type="term" value="F:DNA-binding transcription factor activity"/>
    <property type="evidence" value="ECO:0007669"/>
    <property type="project" value="InterPro"/>
</dbReference>
<dbReference type="OrthoDB" id="8720143at2"/>
<dbReference type="GO" id="GO:0003677">
    <property type="term" value="F:DNA binding"/>
    <property type="evidence" value="ECO:0007669"/>
    <property type="project" value="UniProtKB-KW"/>
</dbReference>
<dbReference type="Pfam" id="PF03466">
    <property type="entry name" value="LysR_substrate"/>
    <property type="match status" value="1"/>
</dbReference>
<evidence type="ECO:0000256" key="2">
    <source>
        <dbReference type="ARBA" id="ARBA00023015"/>
    </source>
</evidence>
<keyword evidence="7" id="KW-1185">Reference proteome</keyword>
<keyword evidence="4" id="KW-0804">Transcription</keyword>
<dbReference type="PANTHER" id="PTHR30118">
    <property type="entry name" value="HTH-TYPE TRANSCRIPTIONAL REGULATOR LEUO-RELATED"/>
    <property type="match status" value="1"/>
</dbReference>
<evidence type="ECO:0000313" key="6">
    <source>
        <dbReference type="EMBL" id="ASJ72050.1"/>
    </source>
</evidence>
<keyword evidence="3" id="KW-0238">DNA-binding</keyword>
<gene>
    <name evidence="6" type="primary">pcpR_2</name>
    <name evidence="6" type="ORF">IMCC3135_09770</name>
</gene>
<evidence type="ECO:0000256" key="3">
    <source>
        <dbReference type="ARBA" id="ARBA00023125"/>
    </source>
</evidence>
<dbReference type="SUPFAM" id="SSF46785">
    <property type="entry name" value="Winged helix' DNA-binding domain"/>
    <property type="match status" value="1"/>
</dbReference>
<reference evidence="6 7" key="1">
    <citation type="submission" date="2016-12" db="EMBL/GenBank/DDBJ databases">
        <authorList>
            <person name="Song W.-J."/>
            <person name="Kurnit D.M."/>
        </authorList>
    </citation>
    <scope>NUCLEOTIDE SEQUENCE [LARGE SCALE GENOMIC DNA]</scope>
    <source>
        <strain evidence="6 7">IMCC3135</strain>
    </source>
</reference>
<accession>A0A2Z2NTH8</accession>
<dbReference type="Gene3D" id="1.10.10.10">
    <property type="entry name" value="Winged helix-like DNA-binding domain superfamily/Winged helix DNA-binding domain"/>
    <property type="match status" value="1"/>
</dbReference>
<sequence>MLLAFNALMAERNVTRAAKRVGLTQQGMSGQLARMRDLFSDRLFLRQAGGVVPTPRAEALFPSVQIALSALEKVVSAPSFDPATSDGLVTIAASDYAIALLLPGLLQLIQKQAPSFRVVVRPVETGSLAGRMREEGIDLALTVREFAPPSLQSRILFKDRYVGVVRAGHPLAGKAVSLDDFCASPHLLVSPFRGDASGPTDHTLAAIGRTRMVGLVVPGFSVVGSLLEQTDLMAVLPERLLTVMHRDLWTFETPIPVPGFELEAIWPERLNADPAHIWIRDLIVEASRMHHVLQ</sequence>
<organism evidence="6 7">
    <name type="scientific">Granulosicoccus antarcticus IMCC3135</name>
    <dbReference type="NCBI Taxonomy" id="1192854"/>
    <lineage>
        <taxon>Bacteria</taxon>
        <taxon>Pseudomonadati</taxon>
        <taxon>Pseudomonadota</taxon>
        <taxon>Gammaproteobacteria</taxon>
        <taxon>Chromatiales</taxon>
        <taxon>Granulosicoccaceae</taxon>
        <taxon>Granulosicoccus</taxon>
    </lineage>
</organism>
<feature type="domain" description="HTH lysR-type" evidence="5">
    <location>
        <begin position="1"/>
        <end position="54"/>
    </location>
</feature>
<evidence type="ECO:0000313" key="7">
    <source>
        <dbReference type="Proteomes" id="UP000250079"/>
    </source>
</evidence>
<dbReference type="Pfam" id="PF00126">
    <property type="entry name" value="HTH_1"/>
    <property type="match status" value="1"/>
</dbReference>
<dbReference type="SUPFAM" id="SSF53850">
    <property type="entry name" value="Periplasmic binding protein-like II"/>
    <property type="match status" value="1"/>
</dbReference>
<dbReference type="Proteomes" id="UP000250079">
    <property type="component" value="Chromosome"/>
</dbReference>
<dbReference type="InterPro" id="IPR000847">
    <property type="entry name" value="LysR_HTH_N"/>
</dbReference>
<comment type="similarity">
    <text evidence="1">Belongs to the LysR transcriptional regulatory family.</text>
</comment>
<name>A0A2Z2NTH8_9GAMM</name>
<dbReference type="PROSITE" id="PS50931">
    <property type="entry name" value="HTH_LYSR"/>
    <property type="match status" value="1"/>
</dbReference>
<evidence type="ECO:0000256" key="4">
    <source>
        <dbReference type="ARBA" id="ARBA00023163"/>
    </source>
</evidence>
<keyword evidence="2" id="KW-0805">Transcription regulation</keyword>
<protein>
    <submittedName>
        <fullName evidence="6">PCP degradation transcriptional activation protein</fullName>
    </submittedName>
</protein>
<evidence type="ECO:0000256" key="1">
    <source>
        <dbReference type="ARBA" id="ARBA00009437"/>
    </source>
</evidence>
<evidence type="ECO:0000259" key="5">
    <source>
        <dbReference type="PROSITE" id="PS50931"/>
    </source>
</evidence>
<dbReference type="AlphaFoldDB" id="A0A2Z2NTH8"/>
<dbReference type="InterPro" id="IPR036390">
    <property type="entry name" value="WH_DNA-bd_sf"/>
</dbReference>
<dbReference type="PANTHER" id="PTHR30118:SF15">
    <property type="entry name" value="TRANSCRIPTIONAL REGULATORY PROTEIN"/>
    <property type="match status" value="1"/>
</dbReference>
<dbReference type="InterPro" id="IPR005119">
    <property type="entry name" value="LysR_subst-bd"/>
</dbReference>
<dbReference type="Gene3D" id="3.40.190.10">
    <property type="entry name" value="Periplasmic binding protein-like II"/>
    <property type="match status" value="2"/>
</dbReference>